<dbReference type="PANTHER" id="PTHR10434">
    <property type="entry name" value="1-ACYL-SN-GLYCEROL-3-PHOSPHATE ACYLTRANSFERASE"/>
    <property type="match status" value="1"/>
</dbReference>
<comment type="pathway">
    <text evidence="1">Lipid metabolism.</text>
</comment>
<evidence type="ECO:0000259" key="4">
    <source>
        <dbReference type="SMART" id="SM00563"/>
    </source>
</evidence>
<dbReference type="EMBL" id="CP061799">
    <property type="protein sequence ID" value="QTA79079.1"/>
    <property type="molecule type" value="Genomic_DNA"/>
</dbReference>
<gene>
    <name evidence="5" type="ORF">dnl_13280</name>
</gene>
<dbReference type="InterPro" id="IPR002123">
    <property type="entry name" value="Plipid/glycerol_acylTrfase"/>
</dbReference>
<keyword evidence="2" id="KW-0808">Transferase</keyword>
<organism evidence="5 6">
    <name type="scientific">Desulfonema limicola</name>
    <dbReference type="NCBI Taxonomy" id="45656"/>
    <lineage>
        <taxon>Bacteria</taxon>
        <taxon>Pseudomonadati</taxon>
        <taxon>Thermodesulfobacteriota</taxon>
        <taxon>Desulfobacteria</taxon>
        <taxon>Desulfobacterales</taxon>
        <taxon>Desulfococcaceae</taxon>
        <taxon>Desulfonema</taxon>
    </lineage>
</organism>
<proteinExistence type="predicted"/>
<dbReference type="CDD" id="cd07989">
    <property type="entry name" value="LPLAT_AGPAT-like"/>
    <property type="match status" value="1"/>
</dbReference>
<feature type="domain" description="Phospholipid/glycerol acyltransferase" evidence="4">
    <location>
        <begin position="77"/>
        <end position="194"/>
    </location>
</feature>
<evidence type="ECO:0000256" key="1">
    <source>
        <dbReference type="ARBA" id="ARBA00005189"/>
    </source>
</evidence>
<evidence type="ECO:0000256" key="3">
    <source>
        <dbReference type="ARBA" id="ARBA00023315"/>
    </source>
</evidence>
<dbReference type="SUPFAM" id="SSF69593">
    <property type="entry name" value="Glycerol-3-phosphate (1)-acyltransferase"/>
    <property type="match status" value="1"/>
</dbReference>
<dbReference type="SMART" id="SM00563">
    <property type="entry name" value="PlsC"/>
    <property type="match status" value="1"/>
</dbReference>
<evidence type="ECO:0000256" key="2">
    <source>
        <dbReference type="ARBA" id="ARBA00022679"/>
    </source>
</evidence>
<sequence length="254" mass="28590">MKTKPCYIEKIPGAPTFFYYSQVMNVVFNHGIIASRNNYNRNIWTDGAWAMINIAESVGAEVCVSGLENVAEYIGPLVYISNHMSMVDAFFLPGFLLEFNDITFVIKEDLLYYPFFGKVMQAVNPIAVTRKNPREDLKTVLNQGMKKLTEGRSVIVFPQSTRSHIFDASKFNSLGVKLARKAGVPIIPVALKTDFQGYGKYIKDLGKIDPSKTIYIKFGRPLTVTGKGQTAHEHIIKFIAENVRQWGGRVRNVL</sequence>
<dbReference type="AlphaFoldDB" id="A0A975GFE1"/>
<evidence type="ECO:0000313" key="5">
    <source>
        <dbReference type="EMBL" id="QTA79079.1"/>
    </source>
</evidence>
<dbReference type="GO" id="GO:0006654">
    <property type="term" value="P:phosphatidic acid biosynthetic process"/>
    <property type="evidence" value="ECO:0007669"/>
    <property type="project" value="TreeGrafter"/>
</dbReference>
<dbReference type="Proteomes" id="UP000663720">
    <property type="component" value="Chromosome"/>
</dbReference>
<dbReference type="GO" id="GO:0003841">
    <property type="term" value="F:1-acylglycerol-3-phosphate O-acyltransferase activity"/>
    <property type="evidence" value="ECO:0007669"/>
    <property type="project" value="TreeGrafter"/>
</dbReference>
<dbReference type="PANTHER" id="PTHR10434:SF40">
    <property type="entry name" value="1-ACYL-SN-GLYCEROL-3-PHOSPHATE ACYLTRANSFERASE"/>
    <property type="match status" value="1"/>
</dbReference>
<keyword evidence="3 5" id="KW-0012">Acyltransferase</keyword>
<keyword evidence="6" id="KW-1185">Reference proteome</keyword>
<reference evidence="5" key="1">
    <citation type="journal article" date="2021" name="Microb. Physiol.">
        <title>Proteogenomic Insights into the Physiology of Marine, Sulfate-Reducing, Filamentous Desulfonema limicola and Desulfonema magnum.</title>
        <authorList>
            <person name="Schnaars V."/>
            <person name="Wohlbrand L."/>
            <person name="Scheve S."/>
            <person name="Hinrichs C."/>
            <person name="Reinhardt R."/>
            <person name="Rabus R."/>
        </authorList>
    </citation>
    <scope>NUCLEOTIDE SEQUENCE</scope>
    <source>
        <strain evidence="5">5ac10</strain>
    </source>
</reference>
<accession>A0A975GFE1</accession>
<dbReference type="KEGG" id="dli:dnl_13280"/>
<dbReference type="Pfam" id="PF01553">
    <property type="entry name" value="Acyltransferase"/>
    <property type="match status" value="1"/>
</dbReference>
<evidence type="ECO:0000313" key="6">
    <source>
        <dbReference type="Proteomes" id="UP000663720"/>
    </source>
</evidence>
<name>A0A975GFE1_9BACT</name>
<protein>
    <submittedName>
        <fullName evidence="5">Phospholipid/glycerol acyltransferase</fullName>
    </submittedName>
</protein>